<dbReference type="NCBIfam" id="TIGR03930">
    <property type="entry name" value="WXG100_ESAT6"/>
    <property type="match status" value="1"/>
</dbReference>
<dbReference type="InterPro" id="IPR036689">
    <property type="entry name" value="ESAT-6-like_sf"/>
</dbReference>
<dbReference type="EMBL" id="JACLYY010000012">
    <property type="protein sequence ID" value="MBM6738796.1"/>
    <property type="molecule type" value="Genomic_DNA"/>
</dbReference>
<comment type="similarity">
    <text evidence="1">Belongs to the WXG100 family.</text>
</comment>
<comment type="caution">
    <text evidence="2">The sequence shown here is derived from an EMBL/GenBank/DDBJ whole genome shotgun (WGS) entry which is preliminary data.</text>
</comment>
<dbReference type="Gene3D" id="1.10.287.1060">
    <property type="entry name" value="ESAT-6-like"/>
    <property type="match status" value="1"/>
</dbReference>
<dbReference type="Proteomes" id="UP000716906">
    <property type="component" value="Unassembled WGS sequence"/>
</dbReference>
<name>A0ABS2EAX4_9FIRM</name>
<dbReference type="SUPFAM" id="SSF140453">
    <property type="entry name" value="EsxAB dimer-like"/>
    <property type="match status" value="1"/>
</dbReference>
<protein>
    <recommendedName>
        <fullName evidence="1">ESAT-6-like protein</fullName>
    </recommendedName>
</protein>
<proteinExistence type="inferred from homology"/>
<keyword evidence="3" id="KW-1185">Reference proteome</keyword>
<organism evidence="2 3">
    <name type="scientific">Faecalicatena fissicatena</name>
    <dbReference type="NCBI Taxonomy" id="290055"/>
    <lineage>
        <taxon>Bacteria</taxon>
        <taxon>Bacillati</taxon>
        <taxon>Bacillota</taxon>
        <taxon>Clostridia</taxon>
        <taxon>Lachnospirales</taxon>
        <taxon>Lachnospiraceae</taxon>
        <taxon>Faecalicatena</taxon>
    </lineage>
</organism>
<evidence type="ECO:0000313" key="2">
    <source>
        <dbReference type="EMBL" id="MBM6738796.1"/>
    </source>
</evidence>
<accession>A0ABS2EAX4</accession>
<dbReference type="Pfam" id="PF06013">
    <property type="entry name" value="WXG100"/>
    <property type="match status" value="1"/>
</dbReference>
<sequence>MAQTVKIDTARLERDCSQFESGIRELEKCLQEMKESVEELHQSWEGPSHDTFVSNFNQSFEQMVQAGQSLTVYLESLRQSQRDYTGCEEQVRNLIQKL</sequence>
<evidence type="ECO:0000313" key="3">
    <source>
        <dbReference type="Proteomes" id="UP000716906"/>
    </source>
</evidence>
<dbReference type="InterPro" id="IPR010310">
    <property type="entry name" value="T7SS_ESAT-6-like"/>
</dbReference>
<reference evidence="2 3" key="1">
    <citation type="journal article" date="2021" name="Sci. Rep.">
        <title>The distribution of antibiotic resistance genes in chicken gut microbiota commensals.</title>
        <authorList>
            <person name="Juricova H."/>
            <person name="Matiasovicova J."/>
            <person name="Kubasova T."/>
            <person name="Cejkova D."/>
            <person name="Rychlik I."/>
        </authorList>
    </citation>
    <scope>NUCLEOTIDE SEQUENCE [LARGE SCALE GENOMIC DNA]</scope>
    <source>
        <strain evidence="2 3">An773</strain>
    </source>
</reference>
<dbReference type="RefSeq" id="WP_191493473.1">
    <property type="nucleotide sequence ID" value="NZ_JACLYY010000012.1"/>
</dbReference>
<evidence type="ECO:0000256" key="1">
    <source>
        <dbReference type="RuleBase" id="RU362001"/>
    </source>
</evidence>
<gene>
    <name evidence="2" type="ORF">H7U36_11925</name>
</gene>